<keyword evidence="5" id="KW-0418">Kinase</keyword>
<dbReference type="PANTHER" id="PTHR43047:SF2">
    <property type="entry name" value="HISTIDINE KINASE M7"/>
    <property type="match status" value="1"/>
</dbReference>
<dbReference type="Gene3D" id="3.30.565.10">
    <property type="entry name" value="Histidine kinase-like ATPase, C-terminal domain"/>
    <property type="match status" value="1"/>
</dbReference>
<evidence type="ECO:0000259" key="8">
    <source>
        <dbReference type="PROSITE" id="PS50109"/>
    </source>
</evidence>
<evidence type="ECO:0000256" key="4">
    <source>
        <dbReference type="ARBA" id="ARBA00022679"/>
    </source>
</evidence>
<evidence type="ECO:0000259" key="9">
    <source>
        <dbReference type="PROSITE" id="PS50110"/>
    </source>
</evidence>
<organism evidence="10 11">
    <name type="scientific">Macrophomina phaseolina</name>
    <dbReference type="NCBI Taxonomy" id="35725"/>
    <lineage>
        <taxon>Eukaryota</taxon>
        <taxon>Fungi</taxon>
        <taxon>Dikarya</taxon>
        <taxon>Ascomycota</taxon>
        <taxon>Pezizomycotina</taxon>
        <taxon>Dothideomycetes</taxon>
        <taxon>Dothideomycetes incertae sedis</taxon>
        <taxon>Botryosphaeriales</taxon>
        <taxon>Botryosphaeriaceae</taxon>
        <taxon>Macrophomina</taxon>
    </lineage>
</organism>
<feature type="compositionally biased region" description="Basic and acidic residues" evidence="7">
    <location>
        <begin position="629"/>
        <end position="644"/>
    </location>
</feature>
<proteinExistence type="predicted"/>
<dbReference type="PROSITE" id="PS50110">
    <property type="entry name" value="RESPONSE_REGULATORY"/>
    <property type="match status" value="1"/>
</dbReference>
<dbReference type="InterPro" id="IPR011006">
    <property type="entry name" value="CheY-like_superfamily"/>
</dbReference>
<evidence type="ECO:0000313" key="10">
    <source>
        <dbReference type="EMBL" id="KAH7062266.1"/>
    </source>
</evidence>
<evidence type="ECO:0000256" key="3">
    <source>
        <dbReference type="ARBA" id="ARBA00022553"/>
    </source>
</evidence>
<evidence type="ECO:0000313" key="11">
    <source>
        <dbReference type="Proteomes" id="UP000774617"/>
    </source>
</evidence>
<dbReference type="InterPro" id="IPR003594">
    <property type="entry name" value="HATPase_dom"/>
</dbReference>
<feature type="domain" description="Response regulatory" evidence="9">
    <location>
        <begin position="743"/>
        <end position="869"/>
    </location>
</feature>
<dbReference type="SUPFAM" id="SSF55874">
    <property type="entry name" value="ATPase domain of HSP90 chaperone/DNA topoisomerase II/histidine kinase"/>
    <property type="match status" value="1"/>
</dbReference>
<evidence type="ECO:0000256" key="6">
    <source>
        <dbReference type="PROSITE-ProRule" id="PRU00169"/>
    </source>
</evidence>
<gene>
    <name evidence="10" type="ORF">B0J12DRAFT_232484</name>
</gene>
<feature type="compositionally biased region" description="Polar residues" evidence="7">
    <location>
        <begin position="671"/>
        <end position="690"/>
    </location>
</feature>
<feature type="compositionally biased region" description="Basic residues" evidence="7">
    <location>
        <begin position="718"/>
        <end position="727"/>
    </location>
</feature>
<dbReference type="InterPro" id="IPR036097">
    <property type="entry name" value="HisK_dim/P_sf"/>
</dbReference>
<dbReference type="PRINTS" id="PR00344">
    <property type="entry name" value="BCTRLSENSOR"/>
</dbReference>
<dbReference type="PANTHER" id="PTHR43047">
    <property type="entry name" value="TWO-COMPONENT HISTIDINE PROTEIN KINASE"/>
    <property type="match status" value="1"/>
</dbReference>
<dbReference type="CDD" id="cd17546">
    <property type="entry name" value="REC_hyHK_CKI1_RcsC-like"/>
    <property type="match status" value="1"/>
</dbReference>
<dbReference type="Pfam" id="PF02518">
    <property type="entry name" value="HATPase_c"/>
    <property type="match status" value="1"/>
</dbReference>
<feature type="domain" description="Histidine kinase" evidence="8">
    <location>
        <begin position="530"/>
        <end position="648"/>
    </location>
</feature>
<dbReference type="EC" id="2.7.13.3" evidence="2"/>
<dbReference type="InterPro" id="IPR004358">
    <property type="entry name" value="Sig_transdc_His_kin-like_C"/>
</dbReference>
<dbReference type="InterPro" id="IPR003661">
    <property type="entry name" value="HisK_dim/P_dom"/>
</dbReference>
<feature type="compositionally biased region" description="Polar residues" evidence="7">
    <location>
        <begin position="654"/>
        <end position="664"/>
    </location>
</feature>
<evidence type="ECO:0000256" key="1">
    <source>
        <dbReference type="ARBA" id="ARBA00000085"/>
    </source>
</evidence>
<sequence>MRNGVPGTPEEPQNTVDRDSLCFACSEPDKVLHAGQPGFREGLLRLYEPAESMAAEKLVRLKERLRQTPTEDFFEVVTEGLAQISGAQFAFVSKRIVVDDENIAVEMPPIGEPGSCLMGAAFYINDEYDIHAKLKNFKYHAYSCPCAYMKHDKIFIIPERLNEFITNNPNKLPFPPEAYMGVPLCAEGKCFAHFGLMWSAEGAAKRQLRWPYLEMICHSLEDMILERLLEGKKFAKEPEPGTRPTKVVPHEAVTVAQSLKPYARSLSHELRTPMQGVVGMLDVMYATVQEAVESHGDSALRKVFETLKENIEVVQDSSRRAVEAADNVVHAYDMNMGVPESPESVAEDDKTQDCPETQPEIVVSGNHMTLGLHGHGSKRRRDSNTWDSEKTAKLQITEKQWTARAKIDQHAVNGSKNHSQPSDQASTASSDSFTAVAVAHASRRTPPATPNFASESTVVPGLRHTSIRDVIHYVINDSLKLGGRPESAIARETDGGEIIEVCMKDFSGAQKVKMIEWSVDSSIPDSILIDERDLAKMISCVFLNAVKFTEEGRISLTARLNTTPKHRYIVITVEDSGTGIPEAFIPNLFKAFSREDDSLTRQSEGLGLGLLVAKGLARRLGGDLFCSRSETHGPNKGSEFEIRVPLHPGEVVSRPNTPFGSRSPSARPRTRLQSPYTLNEVHSTPSTKSPSADPHSPLAPSQPRRASEDSPVDNRQRPGAHRRRTSVKKNSFDRVLALRHPLNILVVEDNKINRKLLVSMLQKLGYKTIHEAYDGTDAVREMRALRESGHRIDVVLMDLWMPLMDGYESAKHIFQIPLNDVQRSQPKILAVSADVTDGALERAAQVGMVGFMTKPYKLMDLEKLIAQYCNKEADESNGIDDVS</sequence>
<dbReference type="InterPro" id="IPR005467">
    <property type="entry name" value="His_kinase_dom"/>
</dbReference>
<dbReference type="Proteomes" id="UP000774617">
    <property type="component" value="Unassembled WGS sequence"/>
</dbReference>
<dbReference type="PROSITE" id="PS50109">
    <property type="entry name" value="HIS_KIN"/>
    <property type="match status" value="1"/>
</dbReference>
<protein>
    <recommendedName>
        <fullName evidence="2">histidine kinase</fullName>
        <ecNumber evidence="2">2.7.13.3</ecNumber>
    </recommendedName>
</protein>
<dbReference type="SMART" id="SM00387">
    <property type="entry name" value="HATPase_c"/>
    <property type="match status" value="1"/>
</dbReference>
<accession>A0ABQ8GQ32</accession>
<dbReference type="Pfam" id="PF00072">
    <property type="entry name" value="Response_reg"/>
    <property type="match status" value="1"/>
</dbReference>
<dbReference type="SMART" id="SM00448">
    <property type="entry name" value="REC"/>
    <property type="match status" value="1"/>
</dbReference>
<name>A0ABQ8GQ32_9PEZI</name>
<reference evidence="10 11" key="1">
    <citation type="journal article" date="2021" name="Nat. Commun.">
        <title>Genetic determinants of endophytism in the Arabidopsis root mycobiome.</title>
        <authorList>
            <person name="Mesny F."/>
            <person name="Miyauchi S."/>
            <person name="Thiergart T."/>
            <person name="Pickel B."/>
            <person name="Atanasova L."/>
            <person name="Karlsson M."/>
            <person name="Huettel B."/>
            <person name="Barry K.W."/>
            <person name="Haridas S."/>
            <person name="Chen C."/>
            <person name="Bauer D."/>
            <person name="Andreopoulos W."/>
            <person name="Pangilinan J."/>
            <person name="LaButti K."/>
            <person name="Riley R."/>
            <person name="Lipzen A."/>
            <person name="Clum A."/>
            <person name="Drula E."/>
            <person name="Henrissat B."/>
            <person name="Kohler A."/>
            <person name="Grigoriev I.V."/>
            <person name="Martin F.M."/>
            <person name="Hacquard S."/>
        </authorList>
    </citation>
    <scope>NUCLEOTIDE SEQUENCE [LARGE SCALE GENOMIC DNA]</scope>
    <source>
        <strain evidence="10 11">MPI-SDFR-AT-0080</strain>
    </source>
</reference>
<feature type="region of interest" description="Disordered" evidence="7">
    <location>
        <begin position="368"/>
        <end position="390"/>
    </location>
</feature>
<evidence type="ECO:0000256" key="5">
    <source>
        <dbReference type="ARBA" id="ARBA00022777"/>
    </source>
</evidence>
<dbReference type="CDD" id="cd00082">
    <property type="entry name" value="HisKA"/>
    <property type="match status" value="1"/>
</dbReference>
<dbReference type="InterPro" id="IPR001789">
    <property type="entry name" value="Sig_transdc_resp-reg_receiver"/>
</dbReference>
<feature type="compositionally biased region" description="Basic and acidic residues" evidence="7">
    <location>
        <begin position="705"/>
        <end position="716"/>
    </location>
</feature>
<comment type="caution">
    <text evidence="10">The sequence shown here is derived from an EMBL/GenBank/DDBJ whole genome shotgun (WGS) entry which is preliminary data.</text>
</comment>
<feature type="region of interest" description="Disordered" evidence="7">
    <location>
        <begin position="410"/>
        <end position="456"/>
    </location>
</feature>
<dbReference type="SUPFAM" id="SSF52172">
    <property type="entry name" value="CheY-like"/>
    <property type="match status" value="1"/>
</dbReference>
<keyword evidence="3 6" id="KW-0597">Phosphoprotein</keyword>
<dbReference type="Gene3D" id="1.10.287.130">
    <property type="match status" value="1"/>
</dbReference>
<dbReference type="EMBL" id="JAGTJR010000003">
    <property type="protein sequence ID" value="KAH7062266.1"/>
    <property type="molecule type" value="Genomic_DNA"/>
</dbReference>
<dbReference type="Gene3D" id="3.40.50.2300">
    <property type="match status" value="1"/>
</dbReference>
<comment type="catalytic activity">
    <reaction evidence="1">
        <text>ATP + protein L-histidine = ADP + protein N-phospho-L-histidine.</text>
        <dbReference type="EC" id="2.7.13.3"/>
    </reaction>
</comment>
<feature type="compositionally biased region" description="Polar residues" evidence="7">
    <location>
        <begin position="412"/>
        <end position="433"/>
    </location>
</feature>
<dbReference type="SUPFAM" id="SSF47384">
    <property type="entry name" value="Homodimeric domain of signal transducing histidine kinase"/>
    <property type="match status" value="1"/>
</dbReference>
<evidence type="ECO:0000256" key="7">
    <source>
        <dbReference type="SAM" id="MobiDB-lite"/>
    </source>
</evidence>
<feature type="modified residue" description="4-aspartylphosphate" evidence="6">
    <location>
        <position position="798"/>
    </location>
</feature>
<keyword evidence="11" id="KW-1185">Reference proteome</keyword>
<feature type="region of interest" description="Disordered" evidence="7">
    <location>
        <begin position="628"/>
        <end position="728"/>
    </location>
</feature>
<evidence type="ECO:0000256" key="2">
    <source>
        <dbReference type="ARBA" id="ARBA00012438"/>
    </source>
</evidence>
<keyword evidence="4" id="KW-0808">Transferase</keyword>
<dbReference type="InterPro" id="IPR036890">
    <property type="entry name" value="HATPase_C_sf"/>
</dbReference>